<dbReference type="SUPFAM" id="SSF75138">
    <property type="entry name" value="HprK N-terminal domain-like"/>
    <property type="match status" value="1"/>
</dbReference>
<dbReference type="EMBL" id="VSSQ01003032">
    <property type="protein sequence ID" value="MPM18697.1"/>
    <property type="molecule type" value="Genomic_DNA"/>
</dbReference>
<evidence type="ECO:0000313" key="2">
    <source>
        <dbReference type="EMBL" id="MPM18697.1"/>
    </source>
</evidence>
<proteinExistence type="predicted"/>
<reference evidence="2" key="1">
    <citation type="submission" date="2019-08" db="EMBL/GenBank/DDBJ databases">
        <authorList>
            <person name="Kucharzyk K."/>
            <person name="Murdoch R.W."/>
            <person name="Higgins S."/>
            <person name="Loffler F."/>
        </authorList>
    </citation>
    <scope>NUCLEOTIDE SEQUENCE</scope>
</reference>
<accession>A0A644XS22</accession>
<dbReference type="InterPro" id="IPR028979">
    <property type="entry name" value="Ser_kin/Pase_Hpr-like_N_sf"/>
</dbReference>
<feature type="domain" description="DRTGG" evidence="1">
    <location>
        <begin position="35"/>
        <end position="107"/>
    </location>
</feature>
<evidence type="ECO:0000259" key="1">
    <source>
        <dbReference type="Pfam" id="PF07085"/>
    </source>
</evidence>
<gene>
    <name evidence="2" type="ORF">SDC9_65110</name>
</gene>
<dbReference type="AlphaFoldDB" id="A0A644XS22"/>
<organism evidence="2">
    <name type="scientific">bioreactor metagenome</name>
    <dbReference type="NCBI Taxonomy" id="1076179"/>
    <lineage>
        <taxon>unclassified sequences</taxon>
        <taxon>metagenomes</taxon>
        <taxon>ecological metagenomes</taxon>
    </lineage>
</organism>
<dbReference type="Gene3D" id="3.40.1390.20">
    <property type="entry name" value="HprK N-terminal domain-like"/>
    <property type="match status" value="1"/>
</dbReference>
<sequence length="111" mass="11773">MRMLVKDILKPLGCQVLTCPEGLDRELRGAYCCDLLSWVIGRAEHGSAWLTVMTNLNIVAVAVMAEIACIVITEGSQPEEDVLAGATQNGVTLLGTKLSTFEAAAALGKLL</sequence>
<dbReference type="Pfam" id="PF07085">
    <property type="entry name" value="DRTGG"/>
    <property type="match status" value="1"/>
</dbReference>
<dbReference type="InterPro" id="IPR010766">
    <property type="entry name" value="DRTGG"/>
</dbReference>
<name>A0A644XS22_9ZZZZ</name>
<protein>
    <recommendedName>
        <fullName evidence="1">DRTGG domain-containing protein</fullName>
    </recommendedName>
</protein>
<comment type="caution">
    <text evidence="2">The sequence shown here is derived from an EMBL/GenBank/DDBJ whole genome shotgun (WGS) entry which is preliminary data.</text>
</comment>